<comment type="caution">
    <text evidence="15">The sequence shown here is derived from an EMBL/GenBank/DDBJ whole genome shotgun (WGS) entry which is preliminary data.</text>
</comment>
<feature type="binding site" evidence="14">
    <location>
        <position position="74"/>
    </location>
    <ligand>
        <name>Na(+)</name>
        <dbReference type="ChEBI" id="CHEBI:29101"/>
        <note>structural</note>
    </ligand>
</feature>
<dbReference type="OrthoDB" id="9815830at2"/>
<accession>A0A8J3AI58</accession>
<evidence type="ECO:0000256" key="13">
    <source>
        <dbReference type="ARBA" id="ARBA00049940"/>
    </source>
</evidence>
<dbReference type="Proteomes" id="UP000626244">
    <property type="component" value="Unassembled WGS sequence"/>
</dbReference>
<feature type="transmembrane region" description="Helical" evidence="14">
    <location>
        <begin position="29"/>
        <end position="49"/>
    </location>
</feature>
<evidence type="ECO:0000313" key="16">
    <source>
        <dbReference type="Proteomes" id="UP000626244"/>
    </source>
</evidence>
<dbReference type="EMBL" id="BMHB01000001">
    <property type="protein sequence ID" value="GGI10668.1"/>
    <property type="molecule type" value="Genomic_DNA"/>
</dbReference>
<evidence type="ECO:0000256" key="8">
    <source>
        <dbReference type="ARBA" id="ARBA00023065"/>
    </source>
</evidence>
<keyword evidence="10 14" id="KW-0407">Ion channel</keyword>
<evidence type="ECO:0000256" key="4">
    <source>
        <dbReference type="ARBA" id="ARBA00022692"/>
    </source>
</evidence>
<evidence type="ECO:0000256" key="7">
    <source>
        <dbReference type="ARBA" id="ARBA00023053"/>
    </source>
</evidence>
<keyword evidence="16" id="KW-1185">Reference proteome</keyword>
<dbReference type="InterPro" id="IPR003691">
    <property type="entry name" value="FluC"/>
</dbReference>
<dbReference type="RefSeq" id="WP_087998690.1">
    <property type="nucleotide sequence ID" value="NZ_BMHB01000001.1"/>
</dbReference>
<sequence>MIIIGLFGGLGAVSRYALGNFISKYNKISFPYGTFLINIIGSMLLGITNHFYRDRIISTDIWLFLGVGFLGAFTTFSTFSFEAIQLFMSKKYKIAIFYVLLSTILCILSAYLGLNIFT</sequence>
<keyword evidence="8 14" id="KW-0406">Ion transport</keyword>
<feature type="transmembrane region" description="Helical" evidence="14">
    <location>
        <begin position="61"/>
        <end position="88"/>
    </location>
</feature>
<dbReference type="AlphaFoldDB" id="A0A8J3AI58"/>
<evidence type="ECO:0000256" key="14">
    <source>
        <dbReference type="HAMAP-Rule" id="MF_00454"/>
    </source>
</evidence>
<proteinExistence type="inferred from homology"/>
<feature type="transmembrane region" description="Helical" evidence="14">
    <location>
        <begin position="94"/>
        <end position="114"/>
    </location>
</feature>
<keyword evidence="7 14" id="KW-0915">Sodium</keyword>
<keyword evidence="3 14" id="KW-1003">Cell membrane</keyword>
<comment type="catalytic activity">
    <reaction evidence="12">
        <text>fluoride(in) = fluoride(out)</text>
        <dbReference type="Rhea" id="RHEA:76159"/>
        <dbReference type="ChEBI" id="CHEBI:17051"/>
    </reaction>
    <physiologicalReaction direction="left-to-right" evidence="12">
        <dbReference type="Rhea" id="RHEA:76160"/>
    </physiologicalReaction>
</comment>
<name>A0A8J3AI58_9BACI</name>
<evidence type="ECO:0000256" key="10">
    <source>
        <dbReference type="ARBA" id="ARBA00023303"/>
    </source>
</evidence>
<dbReference type="Pfam" id="PF02537">
    <property type="entry name" value="CRCB"/>
    <property type="match status" value="1"/>
</dbReference>
<evidence type="ECO:0000256" key="6">
    <source>
        <dbReference type="ARBA" id="ARBA00022989"/>
    </source>
</evidence>
<keyword evidence="6 14" id="KW-1133">Transmembrane helix</keyword>
<evidence type="ECO:0000256" key="2">
    <source>
        <dbReference type="ARBA" id="ARBA00022448"/>
    </source>
</evidence>
<evidence type="ECO:0000256" key="11">
    <source>
        <dbReference type="ARBA" id="ARBA00035120"/>
    </source>
</evidence>
<dbReference type="PANTHER" id="PTHR28259">
    <property type="entry name" value="FLUORIDE EXPORT PROTEIN 1-RELATED"/>
    <property type="match status" value="1"/>
</dbReference>
<evidence type="ECO:0000256" key="12">
    <source>
        <dbReference type="ARBA" id="ARBA00035585"/>
    </source>
</evidence>
<keyword evidence="9 14" id="KW-0472">Membrane</keyword>
<reference evidence="16" key="1">
    <citation type="journal article" date="2019" name="Int. J. Syst. Evol. Microbiol.">
        <title>The Global Catalogue of Microorganisms (GCM) 10K type strain sequencing project: providing services to taxonomists for standard genome sequencing and annotation.</title>
        <authorList>
            <consortium name="The Broad Institute Genomics Platform"/>
            <consortium name="The Broad Institute Genome Sequencing Center for Infectious Disease"/>
            <person name="Wu L."/>
            <person name="Ma J."/>
        </authorList>
    </citation>
    <scope>NUCLEOTIDE SEQUENCE [LARGE SCALE GENOMIC DNA]</scope>
    <source>
        <strain evidence="16">CGMCC 1.14993</strain>
    </source>
</reference>
<dbReference type="GO" id="GO:0005886">
    <property type="term" value="C:plasma membrane"/>
    <property type="evidence" value="ECO:0007669"/>
    <property type="project" value="UniProtKB-SubCell"/>
</dbReference>
<feature type="binding site" evidence="14">
    <location>
        <position position="71"/>
    </location>
    <ligand>
        <name>Na(+)</name>
        <dbReference type="ChEBI" id="CHEBI:29101"/>
        <note>structural</note>
    </ligand>
</feature>
<dbReference type="GO" id="GO:0062054">
    <property type="term" value="F:fluoride channel activity"/>
    <property type="evidence" value="ECO:0007669"/>
    <property type="project" value="UniProtKB-UniRule"/>
</dbReference>
<dbReference type="GO" id="GO:0046872">
    <property type="term" value="F:metal ion binding"/>
    <property type="evidence" value="ECO:0007669"/>
    <property type="project" value="UniProtKB-KW"/>
</dbReference>
<comment type="similarity">
    <text evidence="11 14">Belongs to the fluoride channel Fluc/FEX (TC 1.A.43) family.</text>
</comment>
<keyword evidence="4 14" id="KW-0812">Transmembrane</keyword>
<keyword evidence="2 14" id="KW-0813">Transport</keyword>
<evidence type="ECO:0000256" key="3">
    <source>
        <dbReference type="ARBA" id="ARBA00022475"/>
    </source>
</evidence>
<organism evidence="15 16">
    <name type="scientific">Gottfriedia solisilvae</name>
    <dbReference type="NCBI Taxonomy" id="1516104"/>
    <lineage>
        <taxon>Bacteria</taxon>
        <taxon>Bacillati</taxon>
        <taxon>Bacillota</taxon>
        <taxon>Bacilli</taxon>
        <taxon>Bacillales</taxon>
        <taxon>Bacillaceae</taxon>
        <taxon>Gottfriedia</taxon>
    </lineage>
</organism>
<comment type="activity regulation">
    <text evidence="14">Na(+) is not transported, but it plays an essential structural role and its presence is essential for fluoride channel function.</text>
</comment>
<comment type="function">
    <text evidence="13 14">Fluoride-specific ion channel. Important for reducing fluoride concentration in the cell, thus reducing its toxicity.</text>
</comment>
<protein>
    <recommendedName>
        <fullName evidence="14">Fluoride-specific ion channel FluC</fullName>
    </recommendedName>
</protein>
<dbReference type="NCBIfam" id="TIGR00494">
    <property type="entry name" value="crcB"/>
    <property type="match status" value="1"/>
</dbReference>
<keyword evidence="5 14" id="KW-0479">Metal-binding</keyword>
<dbReference type="HAMAP" id="MF_00454">
    <property type="entry name" value="FluC"/>
    <property type="match status" value="1"/>
</dbReference>
<dbReference type="PANTHER" id="PTHR28259:SF16">
    <property type="entry name" value="FLUORIDE-SPECIFIC ION CHANNEL FLUC 2"/>
    <property type="match status" value="1"/>
</dbReference>
<comment type="subcellular location">
    <subcellularLocation>
        <location evidence="1 14">Cell membrane</location>
        <topology evidence="1 14">Multi-pass membrane protein</topology>
    </subcellularLocation>
</comment>
<evidence type="ECO:0000256" key="5">
    <source>
        <dbReference type="ARBA" id="ARBA00022723"/>
    </source>
</evidence>
<dbReference type="GO" id="GO:0140114">
    <property type="term" value="P:cellular detoxification of fluoride"/>
    <property type="evidence" value="ECO:0007669"/>
    <property type="project" value="UniProtKB-UniRule"/>
</dbReference>
<evidence type="ECO:0000256" key="9">
    <source>
        <dbReference type="ARBA" id="ARBA00023136"/>
    </source>
</evidence>
<evidence type="ECO:0000256" key="1">
    <source>
        <dbReference type="ARBA" id="ARBA00004651"/>
    </source>
</evidence>
<evidence type="ECO:0000313" key="15">
    <source>
        <dbReference type="EMBL" id="GGI10668.1"/>
    </source>
</evidence>
<gene>
    <name evidence="15" type="primary">crcB2</name>
    <name evidence="14" type="synonym">crcB</name>
    <name evidence="14" type="synonym">fluC</name>
    <name evidence="15" type="ORF">GCM10007380_03960</name>
</gene>